<reference evidence="2" key="1">
    <citation type="submission" date="2022-12" db="EMBL/GenBank/DDBJ databases">
        <title>Bacterial isolates from different developmental stages of Nematostella vectensis.</title>
        <authorList>
            <person name="Fraune S."/>
        </authorList>
    </citation>
    <scope>NUCLEOTIDE SEQUENCE</scope>
    <source>
        <strain evidence="2">G21630-S1</strain>
    </source>
</reference>
<protein>
    <recommendedName>
        <fullName evidence="4">Solute-binding protein family 3/N-terminal domain-containing protein</fullName>
    </recommendedName>
</protein>
<dbReference type="Proteomes" id="UP001069802">
    <property type="component" value="Unassembled WGS sequence"/>
</dbReference>
<sequence length="239" mass="27255">MKRLYLQLSGILFVGTLFSGLAQAEGDGVCPQVLSSVSNSYLNEISKKVLKSVYAELGCPVTVLDVPGRRGILLFNNMDVDGEVLRFDIVEPQYSRKFVRSRRPMFYEDGSLWVHPDPLVRDKIPTGYVLGILWHETYMKNRRGKSYSNSNDLLRAYTDGEIGSFLYTDSAMEVKVSSHKISPIPLKGERVVRAPIYHYLGAEFTPFMRRFAKYLDQHEPFSFIEKRDENIEKAVVGTQ</sequence>
<proteinExistence type="predicted"/>
<dbReference type="RefSeq" id="WP_269425071.1">
    <property type="nucleotide sequence ID" value="NZ_JAPWGY010000013.1"/>
</dbReference>
<keyword evidence="3" id="KW-1185">Reference proteome</keyword>
<organism evidence="2 3">
    <name type="scientific">Kiloniella laminariae</name>
    <dbReference type="NCBI Taxonomy" id="454162"/>
    <lineage>
        <taxon>Bacteria</taxon>
        <taxon>Pseudomonadati</taxon>
        <taxon>Pseudomonadota</taxon>
        <taxon>Alphaproteobacteria</taxon>
        <taxon>Rhodospirillales</taxon>
        <taxon>Kiloniellaceae</taxon>
        <taxon>Kiloniella</taxon>
    </lineage>
</organism>
<keyword evidence="1" id="KW-0732">Signal</keyword>
<evidence type="ECO:0000313" key="2">
    <source>
        <dbReference type="EMBL" id="MCZ4282929.1"/>
    </source>
</evidence>
<gene>
    <name evidence="2" type="ORF">O4H49_19255</name>
</gene>
<accession>A0ABT4LPC5</accession>
<dbReference type="EMBL" id="JAPWGY010000013">
    <property type="protein sequence ID" value="MCZ4282929.1"/>
    <property type="molecule type" value="Genomic_DNA"/>
</dbReference>
<feature type="chain" id="PRO_5045407041" description="Solute-binding protein family 3/N-terminal domain-containing protein" evidence="1">
    <location>
        <begin position="25"/>
        <end position="239"/>
    </location>
</feature>
<evidence type="ECO:0008006" key="4">
    <source>
        <dbReference type="Google" id="ProtNLM"/>
    </source>
</evidence>
<comment type="caution">
    <text evidence="2">The sequence shown here is derived from an EMBL/GenBank/DDBJ whole genome shotgun (WGS) entry which is preliminary data.</text>
</comment>
<feature type="signal peptide" evidence="1">
    <location>
        <begin position="1"/>
        <end position="24"/>
    </location>
</feature>
<evidence type="ECO:0000313" key="3">
    <source>
        <dbReference type="Proteomes" id="UP001069802"/>
    </source>
</evidence>
<evidence type="ECO:0000256" key="1">
    <source>
        <dbReference type="SAM" id="SignalP"/>
    </source>
</evidence>
<name>A0ABT4LPC5_9PROT</name>